<name>A0A835NCX8_9ROSI</name>
<keyword evidence="3" id="KW-1185">Reference proteome</keyword>
<organism evidence="2 3">
    <name type="scientific">Salix dunnii</name>
    <dbReference type="NCBI Taxonomy" id="1413687"/>
    <lineage>
        <taxon>Eukaryota</taxon>
        <taxon>Viridiplantae</taxon>
        <taxon>Streptophyta</taxon>
        <taxon>Embryophyta</taxon>
        <taxon>Tracheophyta</taxon>
        <taxon>Spermatophyta</taxon>
        <taxon>Magnoliopsida</taxon>
        <taxon>eudicotyledons</taxon>
        <taxon>Gunneridae</taxon>
        <taxon>Pentapetalae</taxon>
        <taxon>rosids</taxon>
        <taxon>fabids</taxon>
        <taxon>Malpighiales</taxon>
        <taxon>Salicaceae</taxon>
        <taxon>Saliceae</taxon>
        <taxon>Salix</taxon>
    </lineage>
</organism>
<evidence type="ECO:0000313" key="3">
    <source>
        <dbReference type="Proteomes" id="UP000657918"/>
    </source>
</evidence>
<reference evidence="2 3" key="1">
    <citation type="submission" date="2020-10" db="EMBL/GenBank/DDBJ databases">
        <title>Plant Genome Project.</title>
        <authorList>
            <person name="Zhang R.-G."/>
        </authorList>
    </citation>
    <scope>NUCLEOTIDE SEQUENCE [LARGE SCALE GENOMIC DNA]</scope>
    <source>
        <strain evidence="2">FAFU-HL-1</strain>
        <tissue evidence="2">Leaf</tissue>
    </source>
</reference>
<evidence type="ECO:0000256" key="1">
    <source>
        <dbReference type="SAM" id="MobiDB-lite"/>
    </source>
</evidence>
<feature type="region of interest" description="Disordered" evidence="1">
    <location>
        <begin position="43"/>
        <end position="67"/>
    </location>
</feature>
<dbReference type="EMBL" id="JADGMS010000001">
    <property type="protein sequence ID" value="KAF9690253.1"/>
    <property type="molecule type" value="Genomic_DNA"/>
</dbReference>
<comment type="caution">
    <text evidence="2">The sequence shown here is derived from an EMBL/GenBank/DDBJ whole genome shotgun (WGS) entry which is preliminary data.</text>
</comment>
<dbReference type="Proteomes" id="UP000657918">
    <property type="component" value="Unassembled WGS sequence"/>
</dbReference>
<evidence type="ECO:0000313" key="2">
    <source>
        <dbReference type="EMBL" id="KAF9690253.1"/>
    </source>
</evidence>
<dbReference type="AlphaFoldDB" id="A0A835NCX8"/>
<protein>
    <submittedName>
        <fullName evidence="2">Uncharacterized protein</fullName>
    </submittedName>
</protein>
<proteinExistence type="predicted"/>
<gene>
    <name evidence="2" type="ORF">SADUNF_Sadunf01G0176400</name>
</gene>
<sequence>MNSAVISKGKNVLTNSKCTARVHSKYRDMMNYNVEALYTAANQSDHSAAADGAEGKEKEEEDPQSYT</sequence>
<accession>A0A835NCX8</accession>